<name>A0A367RA30_NOSPU</name>
<dbReference type="Pfam" id="PF10009">
    <property type="entry name" value="DUF2252"/>
    <property type="match status" value="1"/>
</dbReference>
<comment type="caution">
    <text evidence="1">The sequence shown here is derived from an EMBL/GenBank/DDBJ whole genome shotgun (WGS) entry which is preliminary data.</text>
</comment>
<protein>
    <submittedName>
        <fullName evidence="1">Uncharacterized protein</fullName>
    </submittedName>
</protein>
<accession>A0A367RA30</accession>
<reference evidence="1 2" key="1">
    <citation type="submission" date="2016-04" db="EMBL/GenBank/DDBJ databases">
        <authorList>
            <person name="Evans L.H."/>
            <person name="Alamgir A."/>
            <person name="Owens N."/>
            <person name="Weber N.D."/>
            <person name="Virtaneva K."/>
            <person name="Barbian K."/>
            <person name="Babar A."/>
            <person name="Rosenke K."/>
        </authorList>
    </citation>
    <scope>NUCLEOTIDE SEQUENCE [LARGE SCALE GENOMIC DNA]</scope>
    <source>
        <strain evidence="1">NIES-2108</strain>
    </source>
</reference>
<evidence type="ECO:0000313" key="2">
    <source>
        <dbReference type="Proteomes" id="UP000252085"/>
    </source>
</evidence>
<dbReference type="EMBL" id="LXQE01000165">
    <property type="protein sequence ID" value="RCJ32563.1"/>
    <property type="molecule type" value="Genomic_DNA"/>
</dbReference>
<dbReference type="InterPro" id="IPR018721">
    <property type="entry name" value="DUF2252"/>
</dbReference>
<gene>
    <name evidence="1" type="ORF">A6769_27945</name>
</gene>
<proteinExistence type="predicted"/>
<sequence length="143" mass="15894">MVEGFGSPDGNYLLDLKLTKTCSLQPYLTLPQPDWSSESARVVAIQQRVQGTPPALLGVIVDGNKSYVLRELQPEEDRVSLQAWDGKLERLNKLMQTMGEVTAWDQLRSGGRQGSAIADDLIKFAHLSGLTDNFLLWSNNLSY</sequence>
<dbReference type="Proteomes" id="UP000252085">
    <property type="component" value="Unassembled WGS sequence"/>
</dbReference>
<organism evidence="1 2">
    <name type="scientific">Nostoc punctiforme NIES-2108</name>
    <dbReference type="NCBI Taxonomy" id="1356359"/>
    <lineage>
        <taxon>Bacteria</taxon>
        <taxon>Bacillati</taxon>
        <taxon>Cyanobacteriota</taxon>
        <taxon>Cyanophyceae</taxon>
        <taxon>Nostocales</taxon>
        <taxon>Nostocaceae</taxon>
        <taxon>Nostoc</taxon>
    </lineage>
</organism>
<evidence type="ECO:0000313" key="1">
    <source>
        <dbReference type="EMBL" id="RCJ32563.1"/>
    </source>
</evidence>
<dbReference type="AlphaFoldDB" id="A0A367RA30"/>